<evidence type="ECO:0000256" key="7">
    <source>
        <dbReference type="SAM" id="Coils"/>
    </source>
</evidence>
<feature type="region of interest" description="Disordered" evidence="8">
    <location>
        <begin position="509"/>
        <end position="533"/>
    </location>
</feature>
<dbReference type="GO" id="GO:0005096">
    <property type="term" value="F:GTPase activator activity"/>
    <property type="evidence" value="ECO:0007669"/>
    <property type="project" value="TreeGrafter"/>
</dbReference>
<dbReference type="PANTHER" id="PTHR47219">
    <property type="entry name" value="RAB GTPASE-ACTIVATING PROTEIN 1-LIKE"/>
    <property type="match status" value="1"/>
</dbReference>
<keyword evidence="3 9" id="KW-0812">Transmembrane</keyword>
<feature type="coiled-coil region" evidence="7">
    <location>
        <begin position="854"/>
        <end position="881"/>
    </location>
</feature>
<evidence type="ECO:0000256" key="4">
    <source>
        <dbReference type="ARBA" id="ARBA00022989"/>
    </source>
</evidence>
<accession>A0A9P1CUT9</accession>
<evidence type="ECO:0000313" key="14">
    <source>
        <dbReference type="Proteomes" id="UP001152797"/>
    </source>
</evidence>
<protein>
    <submittedName>
        <fullName evidence="13">UPF0187 protein</fullName>
    </submittedName>
</protein>
<feature type="transmembrane region" description="Helical" evidence="9">
    <location>
        <begin position="234"/>
        <end position="253"/>
    </location>
</feature>
<dbReference type="Gene3D" id="1.10.8.270">
    <property type="entry name" value="putative rabgap domain of human tbc1 domain family member 14 like domains"/>
    <property type="match status" value="1"/>
</dbReference>
<evidence type="ECO:0000256" key="1">
    <source>
        <dbReference type="ARBA" id="ARBA00004141"/>
    </source>
</evidence>
<feature type="domain" description="Rab-GAP TBC" evidence="10">
    <location>
        <begin position="608"/>
        <end position="796"/>
    </location>
</feature>
<dbReference type="Pfam" id="PF00566">
    <property type="entry name" value="RabGAP-TBC"/>
    <property type="match status" value="1"/>
</dbReference>
<dbReference type="GO" id="GO:0016020">
    <property type="term" value="C:membrane"/>
    <property type="evidence" value="ECO:0007669"/>
    <property type="project" value="UniProtKB-SubCell"/>
</dbReference>
<keyword evidence="6 9" id="KW-0472">Membrane</keyword>
<evidence type="ECO:0000313" key="12">
    <source>
        <dbReference type="EMBL" id="CAL1152074.1"/>
    </source>
</evidence>
<evidence type="ECO:0000256" key="9">
    <source>
        <dbReference type="SAM" id="Phobius"/>
    </source>
</evidence>
<reference evidence="12" key="2">
    <citation type="submission" date="2024-04" db="EMBL/GenBank/DDBJ databases">
        <authorList>
            <person name="Chen Y."/>
            <person name="Shah S."/>
            <person name="Dougan E. K."/>
            <person name="Thang M."/>
            <person name="Chan C."/>
        </authorList>
    </citation>
    <scope>NUCLEOTIDE SEQUENCE [LARGE SCALE GENOMIC DNA]</scope>
</reference>
<feature type="region of interest" description="Disordered" evidence="8">
    <location>
        <begin position="365"/>
        <end position="384"/>
    </location>
</feature>
<reference evidence="11" key="1">
    <citation type="submission" date="2022-10" db="EMBL/GenBank/DDBJ databases">
        <authorList>
            <person name="Chen Y."/>
            <person name="Dougan E. K."/>
            <person name="Chan C."/>
            <person name="Rhodes N."/>
            <person name="Thang M."/>
        </authorList>
    </citation>
    <scope>NUCLEOTIDE SEQUENCE</scope>
</reference>
<keyword evidence="2" id="KW-0813">Transport</keyword>
<dbReference type="Proteomes" id="UP001152797">
    <property type="component" value="Unassembled WGS sequence"/>
</dbReference>
<dbReference type="InterPro" id="IPR050302">
    <property type="entry name" value="Rab_GAP_TBC_domain"/>
</dbReference>
<evidence type="ECO:0000256" key="8">
    <source>
        <dbReference type="SAM" id="MobiDB-lite"/>
    </source>
</evidence>
<dbReference type="Pfam" id="PF25539">
    <property type="entry name" value="Bestrophin_2"/>
    <property type="match status" value="1"/>
</dbReference>
<dbReference type="InterPro" id="IPR044669">
    <property type="entry name" value="YneE/VCCN1/2-like"/>
</dbReference>
<dbReference type="PROSITE" id="PS50086">
    <property type="entry name" value="TBC_RABGAP"/>
    <property type="match status" value="1"/>
</dbReference>
<keyword evidence="7" id="KW-0175">Coiled coil</keyword>
<name>A0A9P1CUT9_9DINO</name>
<evidence type="ECO:0000256" key="3">
    <source>
        <dbReference type="ARBA" id="ARBA00022692"/>
    </source>
</evidence>
<sequence length="890" mass="100542">MVLAFSKLRSQISLSALFHLNGSVFPFATKVALPCAAAAFVLKLAQVEEWPMLCELLDKAAMDSTVYNAFSTLLGILVVFRTGQAYNRFWDGSTLTHQMRGDWFDAASSIISFTRTSKADSTKLWEFRQIVVRLFSMLHALSLAELEDDDDEDEERWAFRLRVIDGVGIDVDSLRALKKAECKVELVFHWIQSIVVTSIDCGIMSAPSPILTRAYSELASGMVKFHDCLKIARIAVPFPYSQATLMLLVIHWLLTPFMMTLGTESPTICCVFTFVTVFILWVLHSISIELENPFGADANDLDVHDMQHDMNNRLLLLLDPISAKMPTLSGNQVMDHELLLDMERNREMPAFDTMWRNLAGEVEQGGDLKRGRRSSTQLRRGSFVARKSSSQISLNTYMGKVSVMSFRGPRRGRGEQSPGLASDSSCDQVDGRMSSTRTEESKSRKRSEVSMMSEGFTACQPAALAAAPMQRPPQYARRGRTLDADAVRSHWWIPLIVVTAAPFAESAMSPLLQHPPPRPPRASEEQELSEEEGLDRAVLMTGDEFDALGFASAADTGVGQSALAYAQWFQAKATRRLQRLELRRAKLRTEGDWSSVPKQTLKALLRKGLPPEYRPEVWWSILGCEAVKLRSPVSYQQYLEETVDAATSATIECDLPRTFPNHKKFRCAAGRGELRNVLLAFARRCPAVRYCQGLNFIAALLLVVFQNEEQAFWTLVCAFDALGVEGYYTDRMLLLRADMQVLQAFMKVKCPKVAKELLRLNVDLMSICSEWFITWFAKSLPVSTVLRVWDTLFFEGFKIFFRVSMGIFKQIEQQVMACQSFDAVMERAKAWPRCMVQHNELLKASFQGLPYLKRQALLKARDEAMLRIEREDEERQKMAEARLAAAKSRK</sequence>
<dbReference type="FunFam" id="1.10.8.270:FF:000016">
    <property type="entry name" value="TBC1 domain family member 2A"/>
    <property type="match status" value="1"/>
</dbReference>
<organism evidence="11">
    <name type="scientific">Cladocopium goreaui</name>
    <dbReference type="NCBI Taxonomy" id="2562237"/>
    <lineage>
        <taxon>Eukaryota</taxon>
        <taxon>Sar</taxon>
        <taxon>Alveolata</taxon>
        <taxon>Dinophyceae</taxon>
        <taxon>Suessiales</taxon>
        <taxon>Symbiodiniaceae</taxon>
        <taxon>Cladocopium</taxon>
    </lineage>
</organism>
<dbReference type="PANTHER" id="PTHR47219:SF20">
    <property type="entry name" value="TBC1 DOMAIN FAMILY MEMBER 2B"/>
    <property type="match status" value="1"/>
</dbReference>
<proteinExistence type="predicted"/>
<dbReference type="SUPFAM" id="SSF47923">
    <property type="entry name" value="Ypt/Rab-GAP domain of gyp1p"/>
    <property type="match status" value="2"/>
</dbReference>
<gene>
    <name evidence="11" type="ORF">C1SCF055_LOCUS24974</name>
</gene>
<dbReference type="SMART" id="SM00164">
    <property type="entry name" value="TBC"/>
    <property type="match status" value="1"/>
</dbReference>
<evidence type="ECO:0000259" key="10">
    <source>
        <dbReference type="PROSITE" id="PS50086"/>
    </source>
</evidence>
<keyword evidence="14" id="KW-1185">Reference proteome</keyword>
<keyword evidence="5" id="KW-0406">Ion transport</keyword>
<dbReference type="Gene3D" id="1.10.472.80">
    <property type="entry name" value="Ypt/Rab-GAP domain of gyp1p, domain 3"/>
    <property type="match status" value="1"/>
</dbReference>
<feature type="compositionally biased region" description="Basic and acidic residues" evidence="8">
    <location>
        <begin position="437"/>
        <end position="448"/>
    </location>
</feature>
<dbReference type="EMBL" id="CAMXCT010002525">
    <property type="protein sequence ID" value="CAI3998699.1"/>
    <property type="molecule type" value="Genomic_DNA"/>
</dbReference>
<dbReference type="AlphaFoldDB" id="A0A9P1CUT9"/>
<feature type="region of interest" description="Disordered" evidence="8">
    <location>
        <begin position="406"/>
        <end position="452"/>
    </location>
</feature>
<dbReference type="OrthoDB" id="1368at2759"/>
<keyword evidence="4 9" id="KW-1133">Transmembrane helix</keyword>
<dbReference type="InterPro" id="IPR035969">
    <property type="entry name" value="Rab-GAP_TBC_sf"/>
</dbReference>
<evidence type="ECO:0000256" key="6">
    <source>
        <dbReference type="ARBA" id="ARBA00023136"/>
    </source>
</evidence>
<evidence type="ECO:0000313" key="11">
    <source>
        <dbReference type="EMBL" id="CAI3998699.1"/>
    </source>
</evidence>
<dbReference type="EMBL" id="CAMXCT030002525">
    <property type="protein sequence ID" value="CAL4786011.1"/>
    <property type="molecule type" value="Genomic_DNA"/>
</dbReference>
<evidence type="ECO:0000256" key="2">
    <source>
        <dbReference type="ARBA" id="ARBA00022448"/>
    </source>
</evidence>
<comment type="caution">
    <text evidence="11">The sequence shown here is derived from an EMBL/GenBank/DDBJ whole genome shotgun (WGS) entry which is preliminary data.</text>
</comment>
<dbReference type="GO" id="GO:0031267">
    <property type="term" value="F:small GTPase binding"/>
    <property type="evidence" value="ECO:0007669"/>
    <property type="project" value="TreeGrafter"/>
</dbReference>
<feature type="transmembrane region" description="Helical" evidence="9">
    <location>
        <begin position="265"/>
        <end position="283"/>
    </location>
</feature>
<dbReference type="GO" id="GO:0005254">
    <property type="term" value="F:chloride channel activity"/>
    <property type="evidence" value="ECO:0007669"/>
    <property type="project" value="InterPro"/>
</dbReference>
<dbReference type="InterPro" id="IPR000195">
    <property type="entry name" value="Rab-GAP-TBC_dom"/>
</dbReference>
<comment type="subcellular location">
    <subcellularLocation>
        <location evidence="1">Membrane</location>
        <topology evidence="1">Multi-pass membrane protein</topology>
    </subcellularLocation>
</comment>
<dbReference type="EMBL" id="CAMXCT020002525">
    <property type="protein sequence ID" value="CAL1152074.1"/>
    <property type="molecule type" value="Genomic_DNA"/>
</dbReference>
<evidence type="ECO:0000256" key="5">
    <source>
        <dbReference type="ARBA" id="ARBA00023065"/>
    </source>
</evidence>
<evidence type="ECO:0000313" key="13">
    <source>
        <dbReference type="EMBL" id="CAL4786011.1"/>
    </source>
</evidence>